<dbReference type="PANTHER" id="PTHR10773">
    <property type="entry name" value="DNA-DIRECTED RNA POLYMERASES I, II, AND III SUBUNIT RPABC2"/>
    <property type="match status" value="1"/>
</dbReference>
<proteinExistence type="predicted"/>
<sequence length="270" mass="31168">ELSSELAYMYAWDETVASRGSQEIVSCLVEHFRNKVSENIDHVIMFSDSCGGQNRNIKVALMCMKFLQEEGTNIKLIDHKFMTSGHSFLPNDADFGVIESYSKGRTMNVPQDWFDAIVKSKRKKPYLLKAMRREEIYSTANLEKAITRRRKNTVGDKVSWHKIQWLRYLKEEPYKIFYKETLNEDFEFFAIDIAPARKGRRVAHLGLVPLELLYSGQRPVTSAKKRDMLDLLPYIPPVKHGFFTSLIDDSGEPSVDDTPIIDRQSESESD</sequence>
<dbReference type="AlphaFoldDB" id="A0A1B6JH40"/>
<evidence type="ECO:0000256" key="1">
    <source>
        <dbReference type="SAM" id="MobiDB-lite"/>
    </source>
</evidence>
<feature type="region of interest" description="Disordered" evidence="1">
    <location>
        <begin position="250"/>
        <end position="270"/>
    </location>
</feature>
<gene>
    <name evidence="2" type="ORF">g.1419</name>
</gene>
<protein>
    <recommendedName>
        <fullName evidence="3">DUF4371 domain-containing protein</fullName>
    </recommendedName>
</protein>
<organism evidence="2">
    <name type="scientific">Homalodisca liturata</name>
    <dbReference type="NCBI Taxonomy" id="320908"/>
    <lineage>
        <taxon>Eukaryota</taxon>
        <taxon>Metazoa</taxon>
        <taxon>Ecdysozoa</taxon>
        <taxon>Arthropoda</taxon>
        <taxon>Hexapoda</taxon>
        <taxon>Insecta</taxon>
        <taxon>Pterygota</taxon>
        <taxon>Neoptera</taxon>
        <taxon>Paraneoptera</taxon>
        <taxon>Hemiptera</taxon>
        <taxon>Auchenorrhyncha</taxon>
        <taxon>Membracoidea</taxon>
        <taxon>Cicadellidae</taxon>
        <taxon>Cicadellinae</taxon>
        <taxon>Proconiini</taxon>
        <taxon>Homalodisca</taxon>
    </lineage>
</organism>
<evidence type="ECO:0008006" key="3">
    <source>
        <dbReference type="Google" id="ProtNLM"/>
    </source>
</evidence>
<evidence type="ECO:0000313" key="2">
    <source>
        <dbReference type="EMBL" id="JAS98485.1"/>
    </source>
</evidence>
<accession>A0A1B6JH40</accession>
<dbReference type="PANTHER" id="PTHR10773:SF19">
    <property type="match status" value="1"/>
</dbReference>
<dbReference type="EMBL" id="GECU01009221">
    <property type="protein sequence ID" value="JAS98485.1"/>
    <property type="molecule type" value="Transcribed_RNA"/>
</dbReference>
<reference evidence="2" key="1">
    <citation type="submission" date="2015-11" db="EMBL/GenBank/DDBJ databases">
        <title>De novo transcriptome assembly of four potential Pierce s Disease insect vectors from Arizona vineyards.</title>
        <authorList>
            <person name="Tassone E.E."/>
        </authorList>
    </citation>
    <scope>NUCLEOTIDE SEQUENCE</scope>
</reference>
<name>A0A1B6JH40_9HEMI</name>
<feature type="non-terminal residue" evidence="2">
    <location>
        <position position="1"/>
    </location>
</feature>